<organism evidence="1 2">
    <name type="scientific">Gnathostoma spinigerum</name>
    <dbReference type="NCBI Taxonomy" id="75299"/>
    <lineage>
        <taxon>Eukaryota</taxon>
        <taxon>Metazoa</taxon>
        <taxon>Ecdysozoa</taxon>
        <taxon>Nematoda</taxon>
        <taxon>Chromadorea</taxon>
        <taxon>Rhabditida</taxon>
        <taxon>Spirurina</taxon>
        <taxon>Gnathostomatomorpha</taxon>
        <taxon>Gnathostomatoidea</taxon>
        <taxon>Gnathostomatidae</taxon>
        <taxon>Gnathostoma</taxon>
    </lineage>
</organism>
<sequence>MRRARELSSDICMKEFKWQSGGEDTVEQDGQDTRSYSPPFAVWNEHLPTDTQLVWSWFCVYMDNRMSVNSLASDLNAPFTSVYFLKKPNKPTTIQNAKDSFYLFESSVNPPHFEFVVNGGRERFDVGRGPKNFWRALLLFIQHIRLFCNKHIDHLSIDETGINLSCVLD</sequence>
<evidence type="ECO:0008006" key="3">
    <source>
        <dbReference type="Google" id="ProtNLM"/>
    </source>
</evidence>
<proteinExistence type="predicted"/>
<dbReference type="PANTHER" id="PTHR21780">
    <property type="entry name" value="TRANSMEMBRANE PROTEIN 209"/>
    <property type="match status" value="1"/>
</dbReference>
<dbReference type="AlphaFoldDB" id="A0ABD6F1Z9"/>
<name>A0ABD6F1Z9_9BILA</name>
<comment type="caution">
    <text evidence="1">The sequence shown here is derived from an EMBL/GenBank/DDBJ whole genome shotgun (WGS) entry which is preliminary data.</text>
</comment>
<protein>
    <recommendedName>
        <fullName evidence="3">Transposase</fullName>
    </recommendedName>
</protein>
<dbReference type="InterPro" id="IPR019176">
    <property type="entry name" value="Cytochrome_B561-rel"/>
</dbReference>
<gene>
    <name evidence="1" type="ORF">AB6A40_010870</name>
</gene>
<evidence type="ECO:0000313" key="2">
    <source>
        <dbReference type="Proteomes" id="UP001608902"/>
    </source>
</evidence>
<reference evidence="1 2" key="1">
    <citation type="submission" date="2024-08" db="EMBL/GenBank/DDBJ databases">
        <title>Gnathostoma spinigerum genome.</title>
        <authorList>
            <person name="Gonzalez-Bertolin B."/>
            <person name="Monzon S."/>
            <person name="Zaballos A."/>
            <person name="Jimenez P."/>
            <person name="Dekumyoy P."/>
            <person name="Varona S."/>
            <person name="Cuesta I."/>
            <person name="Sumanam S."/>
            <person name="Adisakwattana P."/>
            <person name="Gasser R.B."/>
            <person name="Hernandez-Gonzalez A."/>
            <person name="Young N.D."/>
            <person name="Perteguer M.J."/>
        </authorList>
    </citation>
    <scope>NUCLEOTIDE SEQUENCE [LARGE SCALE GENOMIC DNA]</scope>
    <source>
        <strain evidence="1">AL3</strain>
        <tissue evidence="1">Liver</tissue>
    </source>
</reference>
<evidence type="ECO:0000313" key="1">
    <source>
        <dbReference type="EMBL" id="MFH4984161.1"/>
    </source>
</evidence>
<dbReference type="EMBL" id="JBGFUD010015586">
    <property type="protein sequence ID" value="MFH4984161.1"/>
    <property type="molecule type" value="Genomic_DNA"/>
</dbReference>
<dbReference type="Pfam" id="PF09786">
    <property type="entry name" value="CytochromB561_N"/>
    <property type="match status" value="1"/>
</dbReference>
<keyword evidence="2" id="KW-1185">Reference proteome</keyword>
<accession>A0ABD6F1Z9</accession>
<dbReference type="PANTHER" id="PTHR21780:SF0">
    <property type="entry name" value="TRANSMEMBRANE PROTEIN 209"/>
    <property type="match status" value="1"/>
</dbReference>
<dbReference type="Proteomes" id="UP001608902">
    <property type="component" value="Unassembled WGS sequence"/>
</dbReference>